<evidence type="ECO:0000259" key="8">
    <source>
        <dbReference type="PROSITE" id="PS50305"/>
    </source>
</evidence>
<evidence type="ECO:0000256" key="2">
    <source>
        <dbReference type="ARBA" id="ARBA00022679"/>
    </source>
</evidence>
<dbReference type="Gene3D" id="3.40.50.1220">
    <property type="entry name" value="TPP-binding domain"/>
    <property type="match status" value="2"/>
</dbReference>
<dbReference type="Pfam" id="PF02146">
    <property type="entry name" value="SIR2"/>
    <property type="match status" value="2"/>
</dbReference>
<keyword evidence="3 6" id="KW-0479">Metal-binding</keyword>
<feature type="region of interest" description="Disordered" evidence="7">
    <location>
        <begin position="28"/>
        <end position="66"/>
    </location>
</feature>
<feature type="compositionally biased region" description="Polar residues" evidence="7">
    <location>
        <begin position="55"/>
        <end position="64"/>
    </location>
</feature>
<comment type="cofactor">
    <cofactor evidence="1">
        <name>Zn(2+)</name>
        <dbReference type="ChEBI" id="CHEBI:29105"/>
    </cofactor>
</comment>
<sequence>MSSEDFSDTKMFAKIRSLMEDGVFPHLLSHESSKETEEEEDDIFTFGDDHKFNPDPSSATPDSWSSDDRVFEVRKRHAAPLLFTLPKSEEEDEESELIDEEMKKRVKNLEKKTSFSIVEDTSKPTFAFTGGADVLREMEPSDADETSELILGKPVPESSLASLRLINPTRFKAWLITLKKSGVSPFTIIRSLGLDLPPDIVPKAVAWAFLDEVVLELAEARCPRQRLGTVNTLDDAALILRHARNVVMLTGAGISVACGIPDFRSKNGLYARLGEWDGLNEPTDMFSLPFFRDNPIPFYKFAKELLPGQFNPSFTHHFISEIDRRGRLLRNYTQNIDGLEKTAGVKRYLQCHGTFDTCRCLTCGRKWNTMEKIKHHILNQRVPLCEFCSGGKDFWEHASPGVKPPQGVIKPDIVFFSEQLPELFDLFVDEDCTRVDCVIVMGSSLKVKPVAGLLGRVPRYIPQILINREIVGRPHAFDLCLLGDCDTVCFELACRMGWRDLVEERGDLVKKKRAGIPGSESGPDIVFFSEQLPELFDLFVDEDCTRVDCVIVMGSSLKVKPVAGLLGRVPRYIPQILINREIVGRPHAFDLCLLGDCDTVCFELACRMGWRDLVEERGDLVKKKRAGIPGSESGVFKF</sequence>
<organism evidence="9 10">
    <name type="scientific">Aduncisulcus paluster</name>
    <dbReference type="NCBI Taxonomy" id="2918883"/>
    <lineage>
        <taxon>Eukaryota</taxon>
        <taxon>Metamonada</taxon>
        <taxon>Carpediemonas-like organisms</taxon>
        <taxon>Aduncisulcus</taxon>
    </lineage>
</organism>
<evidence type="ECO:0000256" key="4">
    <source>
        <dbReference type="ARBA" id="ARBA00022833"/>
    </source>
</evidence>
<dbReference type="PANTHER" id="PTHR11085">
    <property type="entry name" value="NAD-DEPENDENT PROTEIN DEACYLASE SIRTUIN-5, MITOCHONDRIAL-RELATED"/>
    <property type="match status" value="1"/>
</dbReference>
<keyword evidence="10" id="KW-1185">Reference proteome</keyword>
<feature type="domain" description="Deacetylase sirtuin-type" evidence="8">
    <location>
        <begin position="226"/>
        <end position="499"/>
    </location>
</feature>
<dbReference type="PROSITE" id="PS50305">
    <property type="entry name" value="SIRTUIN"/>
    <property type="match status" value="2"/>
</dbReference>
<dbReference type="InterPro" id="IPR003000">
    <property type="entry name" value="Sirtuin"/>
</dbReference>
<keyword evidence="2" id="KW-0808">Transferase</keyword>
<dbReference type="InterPro" id="IPR026590">
    <property type="entry name" value="Ssirtuin_cat_dom"/>
</dbReference>
<reference evidence="9" key="1">
    <citation type="submission" date="2022-03" db="EMBL/GenBank/DDBJ databases">
        <title>Draft genome sequence of Aduncisulcus paluster, a free-living microaerophilic Fornicata.</title>
        <authorList>
            <person name="Yuyama I."/>
            <person name="Kume K."/>
            <person name="Tamura T."/>
            <person name="Inagaki Y."/>
            <person name="Hashimoto T."/>
        </authorList>
    </citation>
    <scope>NUCLEOTIDE SEQUENCE</scope>
    <source>
        <strain evidence="9">NY0171</strain>
    </source>
</reference>
<keyword evidence="4 6" id="KW-0862">Zinc</keyword>
<dbReference type="PANTHER" id="PTHR11085:SF9">
    <property type="entry name" value="NAD-DEPENDENT PROTEIN DEACETYLASE SIRTUIN-1"/>
    <property type="match status" value="1"/>
</dbReference>
<feature type="active site" description="Proton acceptor" evidence="6">
    <location>
        <position position="352"/>
    </location>
</feature>
<dbReference type="SUPFAM" id="SSF52467">
    <property type="entry name" value="DHS-like NAD/FAD-binding domain"/>
    <property type="match status" value="2"/>
</dbReference>
<evidence type="ECO:0000256" key="7">
    <source>
        <dbReference type="SAM" id="MobiDB-lite"/>
    </source>
</evidence>
<evidence type="ECO:0000256" key="1">
    <source>
        <dbReference type="ARBA" id="ARBA00001947"/>
    </source>
</evidence>
<gene>
    <name evidence="9" type="ORF">ADUPG1_008016</name>
</gene>
<evidence type="ECO:0000313" key="9">
    <source>
        <dbReference type="EMBL" id="GKT34715.1"/>
    </source>
</evidence>
<evidence type="ECO:0000256" key="3">
    <source>
        <dbReference type="ARBA" id="ARBA00022723"/>
    </source>
</evidence>
<dbReference type="InterPro" id="IPR026591">
    <property type="entry name" value="Sirtuin_cat_small_dom_sf"/>
</dbReference>
<comment type="caution">
    <text evidence="9">The sequence shown here is derived from an EMBL/GenBank/DDBJ whole genome shotgun (WGS) entry which is preliminary data.</text>
</comment>
<accession>A0ABQ5KQF0</accession>
<dbReference type="InterPro" id="IPR029035">
    <property type="entry name" value="DHS-like_NAD/FAD-binding_dom"/>
</dbReference>
<name>A0ABQ5KQF0_9EUKA</name>
<evidence type="ECO:0000256" key="6">
    <source>
        <dbReference type="PROSITE-ProRule" id="PRU00236"/>
    </source>
</evidence>
<protein>
    <submittedName>
        <fullName evidence="9">NAD-dependent histone deacetylase Sir2</fullName>
    </submittedName>
</protein>
<dbReference type="EMBL" id="BQXS01010855">
    <property type="protein sequence ID" value="GKT34715.1"/>
    <property type="molecule type" value="Genomic_DNA"/>
</dbReference>
<feature type="binding site" evidence="6">
    <location>
        <position position="388"/>
    </location>
    <ligand>
        <name>Zn(2+)</name>
        <dbReference type="ChEBI" id="CHEBI:29105"/>
    </ligand>
</feature>
<comment type="caution">
    <text evidence="6">Lacks conserved residue(s) required for the propagation of feature annotation.</text>
</comment>
<evidence type="ECO:0000313" key="10">
    <source>
        <dbReference type="Proteomes" id="UP001057375"/>
    </source>
</evidence>
<feature type="binding site" evidence="6">
    <location>
        <position position="385"/>
    </location>
    <ligand>
        <name>Zn(2+)</name>
        <dbReference type="ChEBI" id="CHEBI:29105"/>
    </ligand>
</feature>
<dbReference type="Gene3D" id="3.30.1600.10">
    <property type="entry name" value="SIR2/SIRT2 'Small Domain"/>
    <property type="match status" value="1"/>
</dbReference>
<proteinExistence type="predicted"/>
<dbReference type="InterPro" id="IPR050134">
    <property type="entry name" value="NAD-dep_sirtuin_deacylases"/>
</dbReference>
<feature type="binding site" evidence="6">
    <location>
        <position position="360"/>
    </location>
    <ligand>
        <name>Zn(2+)</name>
        <dbReference type="ChEBI" id="CHEBI:29105"/>
    </ligand>
</feature>
<dbReference type="Proteomes" id="UP001057375">
    <property type="component" value="Unassembled WGS sequence"/>
</dbReference>
<feature type="binding site" evidence="6">
    <location>
        <position position="363"/>
    </location>
    <ligand>
        <name>Zn(2+)</name>
        <dbReference type="ChEBI" id="CHEBI:29105"/>
    </ligand>
</feature>
<evidence type="ECO:0000256" key="5">
    <source>
        <dbReference type="ARBA" id="ARBA00023027"/>
    </source>
</evidence>
<feature type="domain" description="Deacetylase sirtuin-type" evidence="8">
    <location>
        <begin position="502"/>
        <end position="611"/>
    </location>
</feature>
<keyword evidence="5" id="KW-0520">NAD</keyword>